<dbReference type="GO" id="GO:0005741">
    <property type="term" value="C:mitochondrial outer membrane"/>
    <property type="evidence" value="ECO:0007669"/>
    <property type="project" value="TreeGrafter"/>
</dbReference>
<dbReference type="EMBL" id="HBIJ01011412">
    <property type="protein sequence ID" value="CAE0367058.1"/>
    <property type="molecule type" value="Transcribed_RNA"/>
</dbReference>
<gene>
    <name evidence="3" type="ORF">ALAG00032_LOCUS7806</name>
</gene>
<proteinExistence type="inferred from homology"/>
<dbReference type="InterPro" id="IPR036249">
    <property type="entry name" value="Thioredoxin-like_sf"/>
</dbReference>
<dbReference type="PANTHER" id="PTHR44188">
    <property type="entry name" value="GDAP1, ISOFORM A"/>
    <property type="match status" value="1"/>
</dbReference>
<dbReference type="GO" id="GO:0008053">
    <property type="term" value="P:mitochondrial fusion"/>
    <property type="evidence" value="ECO:0007669"/>
    <property type="project" value="TreeGrafter"/>
</dbReference>
<accession>A0A7S3NKS1</accession>
<dbReference type="Gene3D" id="3.40.30.10">
    <property type="entry name" value="Glutaredoxin"/>
    <property type="match status" value="1"/>
</dbReference>
<protein>
    <recommendedName>
        <fullName evidence="2">GST N-terminal domain-containing protein</fullName>
    </recommendedName>
</protein>
<dbReference type="AlphaFoldDB" id="A0A7S3NKS1"/>
<dbReference type="Gene3D" id="1.20.1050.10">
    <property type="match status" value="1"/>
</dbReference>
<dbReference type="SUPFAM" id="SSF52833">
    <property type="entry name" value="Thioredoxin-like"/>
    <property type="match status" value="1"/>
</dbReference>
<dbReference type="CDD" id="cd00570">
    <property type="entry name" value="GST_N_family"/>
    <property type="match status" value="1"/>
</dbReference>
<dbReference type="InterPro" id="IPR004045">
    <property type="entry name" value="Glutathione_S-Trfase_N"/>
</dbReference>
<dbReference type="PROSITE" id="PS50404">
    <property type="entry name" value="GST_NTER"/>
    <property type="match status" value="1"/>
</dbReference>
<dbReference type="GO" id="GO:0000266">
    <property type="term" value="P:mitochondrial fission"/>
    <property type="evidence" value="ECO:0007669"/>
    <property type="project" value="TreeGrafter"/>
</dbReference>
<evidence type="ECO:0000259" key="2">
    <source>
        <dbReference type="PROSITE" id="PS50404"/>
    </source>
</evidence>
<dbReference type="Pfam" id="PF13409">
    <property type="entry name" value="GST_N_2"/>
    <property type="match status" value="1"/>
</dbReference>
<dbReference type="InterPro" id="IPR036282">
    <property type="entry name" value="Glutathione-S-Trfase_C_sf"/>
</dbReference>
<comment type="similarity">
    <text evidence="1">Belongs to the GST superfamily.</text>
</comment>
<dbReference type="PANTHER" id="PTHR44188:SF1">
    <property type="entry name" value="GDAP1, ISOFORM A"/>
    <property type="match status" value="1"/>
</dbReference>
<name>A0A7S3NKS1_9STRA</name>
<dbReference type="SUPFAM" id="SSF47616">
    <property type="entry name" value="GST C-terminal domain-like"/>
    <property type="match status" value="1"/>
</dbReference>
<evidence type="ECO:0000313" key="3">
    <source>
        <dbReference type="EMBL" id="CAE0367058.1"/>
    </source>
</evidence>
<evidence type="ECO:0000256" key="1">
    <source>
        <dbReference type="ARBA" id="ARBA00007409"/>
    </source>
</evidence>
<organism evidence="3">
    <name type="scientific">Aureoumbra lagunensis</name>
    <dbReference type="NCBI Taxonomy" id="44058"/>
    <lineage>
        <taxon>Eukaryota</taxon>
        <taxon>Sar</taxon>
        <taxon>Stramenopiles</taxon>
        <taxon>Ochrophyta</taxon>
        <taxon>Pelagophyceae</taxon>
        <taxon>Pelagomonadales</taxon>
        <taxon>Aureoumbra</taxon>
    </lineage>
</organism>
<feature type="domain" description="GST N-terminal" evidence="2">
    <location>
        <begin position="43"/>
        <end position="152"/>
    </location>
</feature>
<sequence>MALSDELAQLAKNARENVPRNGSQIIDPSTGNIHEFQRGLELPSFELYHFGISICSQKVRAVLCEKKVKWLSNELHVESHENYKPDYVRLRLQSDAAKNTELSKVWTGVSSVEKVGFDALVVPTLIDHEAGKIVADSKAICIYLAKKLDSGTDLLPSDLEEEILKEMSLVDQTPHVALLYGGNPYFDSRPIPLKYFIKFVPSQQSHDIMKLMNQLGEDEDRVKEAYQAKLAKVQAAGEFLISEEKKKKAADFTLQMVTDFAKRLESSKGPWIFGERYTMADVFWGLSLFRLHFLGCHHMWENDQKTWKIIDDYTHRNCTRESIAQVAARWPSHPWAKSVARWMRDPSLVERVLNLSASA</sequence>
<reference evidence="3" key="1">
    <citation type="submission" date="2021-01" db="EMBL/GenBank/DDBJ databases">
        <authorList>
            <person name="Corre E."/>
            <person name="Pelletier E."/>
            <person name="Niang G."/>
            <person name="Scheremetjew M."/>
            <person name="Finn R."/>
            <person name="Kale V."/>
            <person name="Holt S."/>
            <person name="Cochrane G."/>
            <person name="Meng A."/>
            <person name="Brown T."/>
            <person name="Cohen L."/>
        </authorList>
    </citation>
    <scope>NUCLEOTIDE SEQUENCE</scope>
    <source>
        <strain evidence="3">CCMP1510</strain>
    </source>
</reference>
<dbReference type="GO" id="GO:0006626">
    <property type="term" value="P:protein targeting to mitochondrion"/>
    <property type="evidence" value="ECO:0007669"/>
    <property type="project" value="TreeGrafter"/>
</dbReference>